<organism evidence="2 3">
    <name type="scientific">Candidatus Ozemobacter sibiricus</name>
    <dbReference type="NCBI Taxonomy" id="2268124"/>
    <lineage>
        <taxon>Bacteria</taxon>
        <taxon>Candidatus Ozemobacteria</taxon>
        <taxon>Candidatus Ozemobacterales</taxon>
        <taxon>Candidatus Ozemobacteraceae</taxon>
        <taxon>Candidatus Ozemobacter</taxon>
    </lineage>
</organism>
<gene>
    <name evidence="2" type="ORF">OZSIB_2660</name>
</gene>
<comment type="caution">
    <text evidence="2">The sequence shown here is derived from an EMBL/GenBank/DDBJ whole genome shotgun (WGS) entry which is preliminary data.</text>
</comment>
<reference evidence="2 3" key="1">
    <citation type="submission" date="2018-05" db="EMBL/GenBank/DDBJ databases">
        <title>A metagenomic window into the 2 km-deep terrestrial subsurface aquifer revealed taxonomically and functionally diverse microbial community comprising novel uncultured bacterial lineages.</title>
        <authorList>
            <person name="Kadnikov V.V."/>
            <person name="Mardanov A.V."/>
            <person name="Beletsky A.V."/>
            <person name="Banks D."/>
            <person name="Pimenov N.V."/>
            <person name="Frank Y.A."/>
            <person name="Karnachuk O.V."/>
            <person name="Ravin N.V."/>
        </authorList>
    </citation>
    <scope>NUCLEOTIDE SEQUENCE [LARGE SCALE GENOMIC DNA]</scope>
    <source>
        <strain evidence="2">BY5</strain>
    </source>
</reference>
<evidence type="ECO:0000259" key="1">
    <source>
        <dbReference type="Pfam" id="PF09949"/>
    </source>
</evidence>
<sequence length="307" mass="33360">MALDCPAVRILPHFEPGKTLIEGYVNTGSPRPGVRRRDRIRSLLATPAASAPVILQVGPASHALILDGEGAFSWRIPNWTGTATLGLIDPVASQTLWQKEMCLPPPPDFLMVSDIDDTIQVTEVTRRVRLVINSLLKTVEDREAVPGTPPLYRHLAAASPAHGRPLVVYLSCSPAAMARSLEGFFARQGFPEGVLITKHTLHSDGSDPAVHKTKWLRRLADAYPGRPFLLLGDSGEKDPEIYADFIKEGSRPCLGIIIRQVPGREARDAGRLNALATDLAAAGIPFLVWRNPDELRSALVTLGFALP</sequence>
<protein>
    <recommendedName>
        <fullName evidence="1">Phosphatidate phosphatase APP1 catalytic domain-containing protein</fullName>
    </recommendedName>
</protein>
<dbReference type="InterPro" id="IPR019236">
    <property type="entry name" value="APP1_cat"/>
</dbReference>
<dbReference type="Pfam" id="PF09949">
    <property type="entry name" value="APP1_cat"/>
    <property type="match status" value="1"/>
</dbReference>
<dbReference type="AlphaFoldDB" id="A0A367ZTU2"/>
<evidence type="ECO:0000313" key="2">
    <source>
        <dbReference type="EMBL" id="RCK80772.1"/>
    </source>
</evidence>
<proteinExistence type="predicted"/>
<dbReference type="PANTHER" id="PTHR28208:SF3">
    <property type="entry name" value="PHOSPHATIDATE PHOSPHATASE APP1"/>
    <property type="match status" value="1"/>
</dbReference>
<accession>A0A367ZTU2</accession>
<dbReference type="Proteomes" id="UP000252355">
    <property type="component" value="Unassembled WGS sequence"/>
</dbReference>
<dbReference type="InterPro" id="IPR052935">
    <property type="entry name" value="Mg2+_PAP"/>
</dbReference>
<evidence type="ECO:0000313" key="3">
    <source>
        <dbReference type="Proteomes" id="UP000252355"/>
    </source>
</evidence>
<dbReference type="EMBL" id="QOQW01000004">
    <property type="protein sequence ID" value="RCK80772.1"/>
    <property type="molecule type" value="Genomic_DNA"/>
</dbReference>
<name>A0A367ZTU2_9BACT</name>
<dbReference type="GO" id="GO:0008195">
    <property type="term" value="F:phosphatidate phosphatase activity"/>
    <property type="evidence" value="ECO:0007669"/>
    <property type="project" value="InterPro"/>
</dbReference>
<feature type="domain" description="Phosphatidate phosphatase APP1 catalytic" evidence="1">
    <location>
        <begin position="110"/>
        <end position="260"/>
    </location>
</feature>
<dbReference type="PANTHER" id="PTHR28208">
    <property type="entry name" value="PHOSPHATIDATE PHOSPHATASE APP1"/>
    <property type="match status" value="1"/>
</dbReference>